<keyword evidence="8 11" id="KW-1133">Transmembrane helix</keyword>
<keyword evidence="6" id="KW-0378">Hydrolase</keyword>
<protein>
    <submittedName>
        <fullName evidence="14">Cytochrome b561 and DOMON domain-containing protein</fullName>
    </submittedName>
</protein>
<comment type="caution">
    <text evidence="14">The sequence shown here is derived from an EMBL/GenBank/DDBJ whole genome shotgun (WGS) entry which is preliminary data.</text>
</comment>
<dbReference type="InterPro" id="IPR001568">
    <property type="entry name" value="RNase_T2-like"/>
</dbReference>
<dbReference type="AlphaFoldDB" id="A0A9N7RS48"/>
<dbReference type="SMART" id="SM00665">
    <property type="entry name" value="B561"/>
    <property type="match status" value="1"/>
</dbReference>
<dbReference type="GO" id="GO:0033897">
    <property type="term" value="F:ribonuclease T2 activity"/>
    <property type="evidence" value="ECO:0007669"/>
    <property type="project" value="InterPro"/>
</dbReference>
<dbReference type="InterPro" id="IPR006593">
    <property type="entry name" value="Cyt_b561/ferric_Rdtase_TM"/>
</dbReference>
<feature type="transmembrane region" description="Helical" evidence="11">
    <location>
        <begin position="465"/>
        <end position="484"/>
    </location>
</feature>
<dbReference type="Pfam" id="PF00445">
    <property type="entry name" value="Ribonuclease_T2"/>
    <property type="match status" value="1"/>
</dbReference>
<reference evidence="14" key="1">
    <citation type="submission" date="2019-12" db="EMBL/GenBank/DDBJ databases">
        <authorList>
            <person name="Scholes J."/>
        </authorList>
    </citation>
    <scope>NUCLEOTIDE SEQUENCE</scope>
</reference>
<dbReference type="OrthoDB" id="19261at2759"/>
<gene>
    <name evidence="14" type="ORF">SHERM_08284</name>
</gene>
<evidence type="ECO:0000256" key="8">
    <source>
        <dbReference type="ARBA" id="ARBA00022989"/>
    </source>
</evidence>
<feature type="transmembrane region" description="Helical" evidence="11">
    <location>
        <begin position="369"/>
        <end position="389"/>
    </location>
</feature>
<dbReference type="Pfam" id="PF03188">
    <property type="entry name" value="Cytochrom_B561"/>
    <property type="match status" value="1"/>
</dbReference>
<evidence type="ECO:0000256" key="3">
    <source>
        <dbReference type="ARBA" id="ARBA00022448"/>
    </source>
</evidence>
<feature type="transmembrane region" description="Helical" evidence="11">
    <location>
        <begin position="432"/>
        <end position="453"/>
    </location>
</feature>
<keyword evidence="3" id="KW-0813">Transport</keyword>
<dbReference type="InterPro" id="IPR036430">
    <property type="entry name" value="RNase_T2-like_sf"/>
</dbReference>
<dbReference type="Gene3D" id="3.90.730.10">
    <property type="entry name" value="Ribonuclease T2-like"/>
    <property type="match status" value="1"/>
</dbReference>
<dbReference type="InterPro" id="IPR005018">
    <property type="entry name" value="DOMON_domain"/>
</dbReference>
<name>A0A9N7RS48_STRHE</name>
<keyword evidence="6" id="KW-0255">Endonuclease</keyword>
<dbReference type="Pfam" id="PF03351">
    <property type="entry name" value="DOMON"/>
    <property type="match status" value="1"/>
</dbReference>
<dbReference type="PANTHER" id="PTHR23130:SF171">
    <property type="entry name" value="OS01G0895300 PROTEIN"/>
    <property type="match status" value="1"/>
</dbReference>
<dbReference type="PANTHER" id="PTHR23130">
    <property type="entry name" value="CYTOCHROME B561 AND DOMON DOMAIN-CONTAINING PROTEIN"/>
    <property type="match status" value="1"/>
</dbReference>
<dbReference type="Proteomes" id="UP001153555">
    <property type="component" value="Unassembled WGS sequence"/>
</dbReference>
<evidence type="ECO:0000256" key="11">
    <source>
        <dbReference type="SAM" id="Phobius"/>
    </source>
</evidence>
<comment type="subcellular location">
    <subcellularLocation>
        <location evidence="1">Membrane</location>
    </subcellularLocation>
</comment>
<evidence type="ECO:0000256" key="4">
    <source>
        <dbReference type="ARBA" id="ARBA00022692"/>
    </source>
</evidence>
<evidence type="ECO:0000256" key="5">
    <source>
        <dbReference type="ARBA" id="ARBA00022729"/>
    </source>
</evidence>
<evidence type="ECO:0000256" key="1">
    <source>
        <dbReference type="ARBA" id="ARBA00004370"/>
    </source>
</evidence>
<dbReference type="CDD" id="cd08760">
    <property type="entry name" value="Cyt_b561_FRRS1_like"/>
    <property type="match status" value="1"/>
</dbReference>
<dbReference type="EMBL" id="CACSLK010034598">
    <property type="protein sequence ID" value="CAA0842422.1"/>
    <property type="molecule type" value="Genomic_DNA"/>
</dbReference>
<keyword evidence="9 11" id="KW-0472">Membrane</keyword>
<dbReference type="SMART" id="SM00664">
    <property type="entry name" value="DoH"/>
    <property type="match status" value="1"/>
</dbReference>
<feature type="transmembrane region" description="Helical" evidence="11">
    <location>
        <begin position="336"/>
        <end position="357"/>
    </location>
</feature>
<evidence type="ECO:0000313" key="15">
    <source>
        <dbReference type="Proteomes" id="UP001153555"/>
    </source>
</evidence>
<organism evidence="14 15">
    <name type="scientific">Striga hermonthica</name>
    <name type="common">Purple witchweed</name>
    <name type="synonym">Buchnera hermonthica</name>
    <dbReference type="NCBI Taxonomy" id="68872"/>
    <lineage>
        <taxon>Eukaryota</taxon>
        <taxon>Viridiplantae</taxon>
        <taxon>Streptophyta</taxon>
        <taxon>Embryophyta</taxon>
        <taxon>Tracheophyta</taxon>
        <taxon>Spermatophyta</taxon>
        <taxon>Magnoliopsida</taxon>
        <taxon>eudicotyledons</taxon>
        <taxon>Gunneridae</taxon>
        <taxon>Pentapetalae</taxon>
        <taxon>asterids</taxon>
        <taxon>lamiids</taxon>
        <taxon>Lamiales</taxon>
        <taxon>Orobanchaceae</taxon>
        <taxon>Buchnereae</taxon>
        <taxon>Striga</taxon>
    </lineage>
</organism>
<keyword evidence="15" id="KW-1185">Reference proteome</keyword>
<keyword evidence="6" id="KW-0540">Nuclease</keyword>
<dbReference type="InterPro" id="IPR045266">
    <property type="entry name" value="DOH_DOMON"/>
</dbReference>
<dbReference type="Gene3D" id="1.20.120.1770">
    <property type="match status" value="1"/>
</dbReference>
<comment type="similarity">
    <text evidence="2 10">Belongs to the RNase T2 family.</text>
</comment>
<feature type="transmembrane region" description="Helical" evidence="11">
    <location>
        <begin position="401"/>
        <end position="420"/>
    </location>
</feature>
<dbReference type="GO" id="GO:0003723">
    <property type="term" value="F:RNA binding"/>
    <property type="evidence" value="ECO:0007669"/>
    <property type="project" value="InterPro"/>
</dbReference>
<evidence type="ECO:0000256" key="7">
    <source>
        <dbReference type="ARBA" id="ARBA00022982"/>
    </source>
</evidence>
<feature type="domain" description="Cytochrome b561" evidence="13">
    <location>
        <begin position="297"/>
        <end position="490"/>
    </location>
</feature>
<accession>A0A9N7RS48</accession>
<evidence type="ECO:0000259" key="12">
    <source>
        <dbReference type="PROSITE" id="PS50836"/>
    </source>
</evidence>
<dbReference type="PROSITE" id="PS50939">
    <property type="entry name" value="CYTOCHROME_B561"/>
    <property type="match status" value="1"/>
</dbReference>
<keyword evidence="4 11" id="KW-0812">Transmembrane</keyword>
<evidence type="ECO:0000313" key="14">
    <source>
        <dbReference type="EMBL" id="CAA0842422.1"/>
    </source>
</evidence>
<evidence type="ECO:0000259" key="13">
    <source>
        <dbReference type="PROSITE" id="PS50939"/>
    </source>
</evidence>
<dbReference type="CDD" id="cd09631">
    <property type="entry name" value="DOMON_DOH"/>
    <property type="match status" value="1"/>
</dbReference>
<evidence type="ECO:0000256" key="2">
    <source>
        <dbReference type="ARBA" id="ARBA00007469"/>
    </source>
</evidence>
<sequence>MEIHKIARILTVFYFIYSSNGPTGFTIHGLWADYNDGAWPSCCSGKKFDAKEISTLLDALNKYWPSLSCGSSSNCHEKHGTCSFSVTGDEYNYFLTALNLYFKYNVTEVLREAGYVASNSEKYPLGGIITAIQNAFHTTPQLQCSGLVDSCNSPINLQSSNFPFDTTSLQCVSVWTSQNFILRYAQASQNVWNFLLSAPNQNAYVAIGFSPDGNMIGSRAIVGWVGSDGVSTMRKYFLGGKSPNLVTVEQPNQGLLQVGNQSMVVQSSQIYMAFQLLSDSPSTRLIYAIGQTGRLPVGPNYQLSQHQSMISTVLNYATGQFQSQTSTESSLRRSHGLLNMLGWAILMPIGAMVARYMRKWDPIWFYSHAAIQSLGFILGLIGIICGLVLENRLNVSVNRHKGIGITIFVMGCLQVIAILVRPDKTSKVRKYWNWYHFGVGRALIFLAAVNVFYGIHLGNAGSSWNAGYAVVLVTLFIIALILELRRIFRE</sequence>
<dbReference type="SUPFAM" id="SSF55895">
    <property type="entry name" value="Ribonuclease Rh-like"/>
    <property type="match status" value="1"/>
</dbReference>
<evidence type="ECO:0000256" key="6">
    <source>
        <dbReference type="ARBA" id="ARBA00022759"/>
    </source>
</evidence>
<evidence type="ECO:0000256" key="10">
    <source>
        <dbReference type="RuleBase" id="RU004328"/>
    </source>
</evidence>
<evidence type="ECO:0000256" key="9">
    <source>
        <dbReference type="ARBA" id="ARBA00023136"/>
    </source>
</evidence>
<proteinExistence type="inferred from homology"/>
<dbReference type="PROSITE" id="PS50836">
    <property type="entry name" value="DOMON"/>
    <property type="match status" value="1"/>
</dbReference>
<keyword evidence="5" id="KW-0732">Signal</keyword>
<keyword evidence="7" id="KW-0249">Electron transport</keyword>
<dbReference type="GO" id="GO:0016020">
    <property type="term" value="C:membrane"/>
    <property type="evidence" value="ECO:0007669"/>
    <property type="project" value="UniProtKB-SubCell"/>
</dbReference>
<feature type="domain" description="DOMON" evidence="12">
    <location>
        <begin position="178"/>
        <end position="290"/>
    </location>
</feature>